<dbReference type="PROSITE" id="PS01031">
    <property type="entry name" value="SHSP"/>
    <property type="match status" value="1"/>
</dbReference>
<feature type="compositionally biased region" description="Basic and acidic residues" evidence="3">
    <location>
        <begin position="1"/>
        <end position="19"/>
    </location>
</feature>
<comment type="caution">
    <text evidence="6">The sequence shown here is derived from an EMBL/GenBank/DDBJ whole genome shotgun (WGS) entry which is preliminary data.</text>
</comment>
<feature type="domain" description="SHSP" evidence="4">
    <location>
        <begin position="68"/>
        <end position="178"/>
    </location>
</feature>
<dbReference type="CDD" id="cd06464">
    <property type="entry name" value="ACD_sHsps-like"/>
    <property type="match status" value="1"/>
</dbReference>
<proteinExistence type="inferred from homology"/>
<dbReference type="Pfam" id="PF00011">
    <property type="entry name" value="HSP20"/>
    <property type="match status" value="1"/>
</dbReference>
<dbReference type="AlphaFoldDB" id="A0A7C3F3H4"/>
<reference evidence="6" key="1">
    <citation type="journal article" date="2020" name="mSystems">
        <title>Genome- and Community-Level Interaction Insights into Carbon Utilization and Element Cycling Functions of Hydrothermarchaeota in Hydrothermal Sediment.</title>
        <authorList>
            <person name="Zhou Z."/>
            <person name="Liu Y."/>
            <person name="Xu W."/>
            <person name="Pan J."/>
            <person name="Luo Z.H."/>
            <person name="Li M."/>
        </authorList>
    </citation>
    <scope>NUCLEOTIDE SEQUENCE [LARGE SCALE GENOMIC DNA]</scope>
    <source>
        <strain evidence="6">SpSt-468</strain>
    </source>
</reference>
<dbReference type="InterPro" id="IPR007052">
    <property type="entry name" value="CS_dom"/>
</dbReference>
<organism evidence="6">
    <name type="scientific">Candidatus Methanomethylicus mesodigestus</name>
    <dbReference type="NCBI Taxonomy" id="1867258"/>
    <lineage>
        <taxon>Archaea</taxon>
        <taxon>Thermoproteota</taxon>
        <taxon>Methanosuratincolia</taxon>
        <taxon>Candidatus Methanomethylicales</taxon>
        <taxon>Candidatus Methanomethylicaceae</taxon>
        <taxon>Candidatus Methanomethylicus</taxon>
    </lineage>
</organism>
<evidence type="ECO:0000313" key="6">
    <source>
        <dbReference type="EMBL" id="HFK19886.1"/>
    </source>
</evidence>
<dbReference type="PROSITE" id="PS51203">
    <property type="entry name" value="CS"/>
    <property type="match status" value="1"/>
</dbReference>
<dbReference type="EMBL" id="DSTX01000001">
    <property type="protein sequence ID" value="HFK19886.1"/>
    <property type="molecule type" value="Genomic_DNA"/>
</dbReference>
<evidence type="ECO:0000256" key="1">
    <source>
        <dbReference type="PROSITE-ProRule" id="PRU00285"/>
    </source>
</evidence>
<feature type="domain" description="CS" evidence="5">
    <location>
        <begin position="72"/>
        <end position="178"/>
    </location>
</feature>
<protein>
    <submittedName>
        <fullName evidence="6">Hsp20/alpha crystallin family protein</fullName>
    </submittedName>
</protein>
<sequence length="178" mass="20463">MSSKDPEKEAVPKKREIVTSKRGSQQPGAMAPYRGGGLWYDFDRMFEDFRRGFEDLLTPLWIPSPLAPALETRVPAVDIEDRGKDYLLTAELPGFKKEEVELQATEDGVEIKASAGWKYDEKTKNYICVERRCDSFYRMIELPEKIKPDDIQASLKEGILEVVIPKREPKEKRKIALK</sequence>
<evidence type="ECO:0000256" key="3">
    <source>
        <dbReference type="SAM" id="MobiDB-lite"/>
    </source>
</evidence>
<gene>
    <name evidence="6" type="ORF">ENS19_01240</name>
</gene>
<feature type="region of interest" description="Disordered" evidence="3">
    <location>
        <begin position="1"/>
        <end position="31"/>
    </location>
</feature>
<name>A0A7C3F3H4_9CREN</name>
<dbReference type="SUPFAM" id="SSF49764">
    <property type="entry name" value="HSP20-like chaperones"/>
    <property type="match status" value="1"/>
</dbReference>
<dbReference type="InterPro" id="IPR002068">
    <property type="entry name" value="A-crystallin/Hsp20_dom"/>
</dbReference>
<dbReference type="Gene3D" id="2.60.40.790">
    <property type="match status" value="1"/>
</dbReference>
<accession>A0A7C3F3H4</accession>
<dbReference type="PANTHER" id="PTHR11527">
    <property type="entry name" value="HEAT-SHOCK PROTEIN 20 FAMILY MEMBER"/>
    <property type="match status" value="1"/>
</dbReference>
<evidence type="ECO:0000256" key="2">
    <source>
        <dbReference type="RuleBase" id="RU003616"/>
    </source>
</evidence>
<evidence type="ECO:0000259" key="4">
    <source>
        <dbReference type="PROSITE" id="PS01031"/>
    </source>
</evidence>
<evidence type="ECO:0000259" key="5">
    <source>
        <dbReference type="PROSITE" id="PS51203"/>
    </source>
</evidence>
<comment type="similarity">
    <text evidence="1 2">Belongs to the small heat shock protein (HSP20) family.</text>
</comment>
<dbReference type="InterPro" id="IPR008978">
    <property type="entry name" value="HSP20-like_chaperone"/>
</dbReference>
<dbReference type="InterPro" id="IPR031107">
    <property type="entry name" value="Small_HSP"/>
</dbReference>